<dbReference type="EMBL" id="WJNH01000007">
    <property type="protein sequence ID" value="MRG87189.1"/>
    <property type="molecule type" value="Genomic_DNA"/>
</dbReference>
<keyword evidence="1" id="KW-0472">Membrane</keyword>
<proteinExistence type="predicted"/>
<comment type="caution">
    <text evidence="2">The sequence shown here is derived from an EMBL/GenBank/DDBJ whole genome shotgun (WGS) entry which is preliminary data.</text>
</comment>
<dbReference type="OrthoDB" id="2923959at2"/>
<gene>
    <name evidence="2" type="ORF">GH754_12810</name>
</gene>
<evidence type="ECO:0000313" key="3">
    <source>
        <dbReference type="Proteomes" id="UP000480185"/>
    </source>
</evidence>
<feature type="transmembrane region" description="Helical" evidence="1">
    <location>
        <begin position="48"/>
        <end position="70"/>
    </location>
</feature>
<dbReference type="RefSeq" id="WP_153729060.1">
    <property type="nucleotide sequence ID" value="NZ_WJNH01000007.1"/>
</dbReference>
<dbReference type="InterPro" id="IPR036259">
    <property type="entry name" value="MFS_trans_sf"/>
</dbReference>
<accession>A0A6G1X8D0</accession>
<feature type="transmembrane region" description="Helical" evidence="1">
    <location>
        <begin position="82"/>
        <end position="104"/>
    </location>
</feature>
<protein>
    <submittedName>
        <fullName evidence="2">Uncharacterized protein</fullName>
    </submittedName>
</protein>
<evidence type="ECO:0000313" key="2">
    <source>
        <dbReference type="EMBL" id="MRG87189.1"/>
    </source>
</evidence>
<feature type="transmembrane region" description="Helical" evidence="1">
    <location>
        <begin position="21"/>
        <end position="42"/>
    </location>
</feature>
<dbReference type="SUPFAM" id="SSF103473">
    <property type="entry name" value="MFS general substrate transporter"/>
    <property type="match status" value="1"/>
</dbReference>
<dbReference type="AlphaFoldDB" id="A0A6G1X8D0"/>
<reference evidence="2 3" key="1">
    <citation type="submission" date="2019-11" db="EMBL/GenBank/DDBJ databases">
        <authorList>
            <person name="Li J."/>
        </authorList>
    </citation>
    <scope>NUCLEOTIDE SEQUENCE [LARGE SCALE GENOMIC DNA]</scope>
    <source>
        <strain evidence="2 3">J4</strain>
    </source>
</reference>
<keyword evidence="1" id="KW-1133">Transmembrane helix</keyword>
<organism evidence="2 3">
    <name type="scientific">Salinibacillus xinjiangensis</name>
    <dbReference type="NCBI Taxonomy" id="1229268"/>
    <lineage>
        <taxon>Bacteria</taxon>
        <taxon>Bacillati</taxon>
        <taxon>Bacillota</taxon>
        <taxon>Bacilli</taxon>
        <taxon>Bacillales</taxon>
        <taxon>Bacillaceae</taxon>
        <taxon>Salinibacillus</taxon>
    </lineage>
</organism>
<keyword evidence="3" id="KW-1185">Reference proteome</keyword>
<keyword evidence="1" id="KW-0812">Transmembrane</keyword>
<sequence length="107" mass="12340">MELVKRLKEKQENPNQRQTRFGVFSFACALLTLAYFNIFLITLEGIDIFSNLFLQAIPTIGVIAAVVSLFRVSYKRTFTWWALALYGFMIICILVIGFVEFVTYTKP</sequence>
<evidence type="ECO:0000256" key="1">
    <source>
        <dbReference type="SAM" id="Phobius"/>
    </source>
</evidence>
<dbReference type="Proteomes" id="UP000480185">
    <property type="component" value="Unassembled WGS sequence"/>
</dbReference>
<name>A0A6G1X8D0_9BACI</name>